<evidence type="ECO:0000256" key="2">
    <source>
        <dbReference type="ARBA" id="ARBA00010075"/>
    </source>
</evidence>
<dbReference type="InterPro" id="IPR047959">
    <property type="entry name" value="Transpos_IS5"/>
</dbReference>
<comment type="caution">
    <text evidence="8">The sequence shown here is derived from an EMBL/GenBank/DDBJ whole genome shotgun (WGS) entry which is preliminary data.</text>
</comment>
<name>A0A1V9VAH8_9BACT</name>
<sequence>MAGLFDLEFHEKKIKEYQPTLAKLDLVIDWEMFRETIEKALYVEPKGAGGRPPFDKIMMFKILILQKYYNLSDEQTEFQINDRTSFKQFLGLKIGDTIPDEKTIWHFKEQLANKDLSKSLFEMFAVALMDKGIIAKDGSIVDATFVDVPKQRNSKEDNADIKKGAVPLKFGKKDKNGKQSKLCQKDTDARWMTKSGEKHFGFKDHINADEKTKLITKYSVTSAAPHDSTEIENIVDETDNRLHADSAYRSKEIEEHLKAIECESFVHEKGYRGSPLTEQQKESNNKKSKIRARVEHISGFMTNSMNNALYMRSIGIKRIKESIGLLNLTYNLFRFEQLIRLEKVKI</sequence>
<dbReference type="Pfam" id="PF05598">
    <property type="entry name" value="DUF772"/>
    <property type="match status" value="1"/>
</dbReference>
<dbReference type="GO" id="GO:0003677">
    <property type="term" value="F:DNA binding"/>
    <property type="evidence" value="ECO:0007669"/>
    <property type="project" value="UniProtKB-KW"/>
</dbReference>
<dbReference type="NCBIfam" id="NF033581">
    <property type="entry name" value="transpos_IS5_4"/>
    <property type="match status" value="1"/>
</dbReference>
<dbReference type="Pfam" id="PF01609">
    <property type="entry name" value="DDE_Tnp_1"/>
    <property type="match status" value="1"/>
</dbReference>
<dbReference type="AlphaFoldDB" id="A0A1V9VAH8"/>
<reference evidence="8 9" key="1">
    <citation type="submission" date="2017-04" db="EMBL/GenBank/DDBJ databases">
        <title>Accumulation and expression of multiple antibiotic resistance genes in Arcobacter cryaerophilus that thrives in sewage.</title>
        <authorList>
            <person name="Millar J.A."/>
            <person name="Raghavan R."/>
        </authorList>
    </citation>
    <scope>NUCLEOTIDE SEQUENCE [LARGE SCALE GENOMIC DNA]</scope>
    <source>
        <strain evidence="8 9">AZT-1</strain>
    </source>
</reference>
<dbReference type="GO" id="GO:0006313">
    <property type="term" value="P:DNA transposition"/>
    <property type="evidence" value="ECO:0007669"/>
    <property type="project" value="InterPro"/>
</dbReference>
<dbReference type="GO" id="GO:0004803">
    <property type="term" value="F:transposase activity"/>
    <property type="evidence" value="ECO:0007669"/>
    <property type="project" value="InterPro"/>
</dbReference>
<evidence type="ECO:0000313" key="9">
    <source>
        <dbReference type="Proteomes" id="UP000192599"/>
    </source>
</evidence>
<dbReference type="EMBL" id="LNTC01000108">
    <property type="protein sequence ID" value="OQR41101.1"/>
    <property type="molecule type" value="Genomic_DNA"/>
</dbReference>
<feature type="domain" description="Transposase InsH N-terminal" evidence="7">
    <location>
        <begin position="17"/>
        <end position="109"/>
    </location>
</feature>
<organism evidence="8 9">
    <name type="scientific">Aliarcobacter cryaerophilus</name>
    <dbReference type="NCBI Taxonomy" id="28198"/>
    <lineage>
        <taxon>Bacteria</taxon>
        <taxon>Pseudomonadati</taxon>
        <taxon>Campylobacterota</taxon>
        <taxon>Epsilonproteobacteria</taxon>
        <taxon>Campylobacterales</taxon>
        <taxon>Arcobacteraceae</taxon>
        <taxon>Aliarcobacter</taxon>
    </lineage>
</organism>
<dbReference type="Proteomes" id="UP000192599">
    <property type="component" value="Unassembled WGS sequence"/>
</dbReference>
<evidence type="ECO:0000256" key="1">
    <source>
        <dbReference type="ARBA" id="ARBA00003544"/>
    </source>
</evidence>
<gene>
    <name evidence="8" type="ORF">AS859_07695</name>
</gene>
<evidence type="ECO:0000313" key="8">
    <source>
        <dbReference type="EMBL" id="OQR41101.1"/>
    </source>
</evidence>
<evidence type="ECO:0000256" key="4">
    <source>
        <dbReference type="ARBA" id="ARBA00023125"/>
    </source>
</evidence>
<keyword evidence="4" id="KW-0238">DNA-binding</keyword>
<evidence type="ECO:0000259" key="6">
    <source>
        <dbReference type="Pfam" id="PF01609"/>
    </source>
</evidence>
<evidence type="ECO:0000256" key="3">
    <source>
        <dbReference type="ARBA" id="ARBA00022578"/>
    </source>
</evidence>
<evidence type="ECO:0008006" key="10">
    <source>
        <dbReference type="Google" id="ProtNLM"/>
    </source>
</evidence>
<dbReference type="PANTHER" id="PTHR35604">
    <property type="entry name" value="TRANSPOSASE INSH FOR INSERTION SEQUENCE ELEMENT IS5A-RELATED"/>
    <property type="match status" value="1"/>
</dbReference>
<feature type="domain" description="Transposase IS4-like" evidence="6">
    <location>
        <begin position="137"/>
        <end position="332"/>
    </location>
</feature>
<proteinExistence type="inferred from homology"/>
<keyword evidence="3" id="KW-0815">Transposition</keyword>
<protein>
    <recommendedName>
        <fullName evidence="10">IS5 family transposase</fullName>
    </recommendedName>
</protein>
<comment type="similarity">
    <text evidence="2">Belongs to the transposase 11 family.</text>
</comment>
<evidence type="ECO:0000259" key="7">
    <source>
        <dbReference type="Pfam" id="PF05598"/>
    </source>
</evidence>
<dbReference type="InterPro" id="IPR002559">
    <property type="entry name" value="Transposase_11"/>
</dbReference>
<accession>A0A1V9VAH8</accession>
<keyword evidence="5" id="KW-0233">DNA recombination</keyword>
<evidence type="ECO:0000256" key="5">
    <source>
        <dbReference type="ARBA" id="ARBA00023172"/>
    </source>
</evidence>
<dbReference type="InterPro" id="IPR008490">
    <property type="entry name" value="Transposase_InsH_N"/>
</dbReference>
<comment type="function">
    <text evidence="1">Involved in the transposition of the insertion sequence IS5.</text>
</comment>
<dbReference type="PANTHER" id="PTHR35604:SF2">
    <property type="entry name" value="TRANSPOSASE INSH FOR INSERTION SEQUENCE ELEMENT IS5A-RELATED"/>
    <property type="match status" value="1"/>
</dbReference>